<sequence>MDTSSKHIFHNLDAKALTSKNNWPVVAGVIVGAIILGILSGYGTTFMSSNEKASKTKMADGSEKSADAISSAGILDKETFKDKAEGVLKEGGFEGEGSFHLERPGGISQNVYLTSTTVDLTQFLEKDVRLWGATFDSKKAGWLMDVGYIEIIK</sequence>
<gene>
    <name evidence="2" type="ORF">CO051_01885</name>
</gene>
<dbReference type="Proteomes" id="UP000231383">
    <property type="component" value="Unassembled WGS sequence"/>
</dbReference>
<accession>A0A2M8F1P2</accession>
<evidence type="ECO:0000313" key="2">
    <source>
        <dbReference type="EMBL" id="PJC33213.1"/>
    </source>
</evidence>
<keyword evidence="1" id="KW-1133">Transmembrane helix</keyword>
<proteinExistence type="predicted"/>
<feature type="transmembrane region" description="Helical" evidence="1">
    <location>
        <begin position="25"/>
        <end position="48"/>
    </location>
</feature>
<organism evidence="2 3">
    <name type="scientific">Candidatus Roizmanbacteria bacterium CG_4_9_14_0_2_um_filter_39_13</name>
    <dbReference type="NCBI Taxonomy" id="1974839"/>
    <lineage>
        <taxon>Bacteria</taxon>
        <taxon>Candidatus Roizmaniibacteriota</taxon>
    </lineage>
</organism>
<evidence type="ECO:0000256" key="1">
    <source>
        <dbReference type="SAM" id="Phobius"/>
    </source>
</evidence>
<reference evidence="3" key="1">
    <citation type="submission" date="2017-09" db="EMBL/GenBank/DDBJ databases">
        <title>Depth-based differentiation of microbial function through sediment-hosted aquifers and enrichment of novel symbionts in the deep terrestrial subsurface.</title>
        <authorList>
            <person name="Probst A.J."/>
            <person name="Ladd B."/>
            <person name="Jarett J.K."/>
            <person name="Geller-Mcgrath D.E."/>
            <person name="Sieber C.M.K."/>
            <person name="Emerson J.B."/>
            <person name="Anantharaman K."/>
            <person name="Thomas B.C."/>
            <person name="Malmstrom R."/>
            <person name="Stieglmeier M."/>
            <person name="Klingl A."/>
            <person name="Woyke T."/>
            <person name="Ryan C.M."/>
            <person name="Banfield J.F."/>
        </authorList>
    </citation>
    <scope>NUCLEOTIDE SEQUENCE [LARGE SCALE GENOMIC DNA]</scope>
</reference>
<dbReference type="EMBL" id="PFSC01000050">
    <property type="protein sequence ID" value="PJC33213.1"/>
    <property type="molecule type" value="Genomic_DNA"/>
</dbReference>
<comment type="caution">
    <text evidence="2">The sequence shown here is derived from an EMBL/GenBank/DDBJ whole genome shotgun (WGS) entry which is preliminary data.</text>
</comment>
<protein>
    <submittedName>
        <fullName evidence="2">Uncharacterized protein</fullName>
    </submittedName>
</protein>
<name>A0A2M8F1P2_9BACT</name>
<dbReference type="AlphaFoldDB" id="A0A2M8F1P2"/>
<keyword evidence="1" id="KW-0812">Transmembrane</keyword>
<keyword evidence="1" id="KW-0472">Membrane</keyword>
<evidence type="ECO:0000313" key="3">
    <source>
        <dbReference type="Proteomes" id="UP000231383"/>
    </source>
</evidence>